<reference evidence="2" key="2">
    <citation type="journal article" date="2022" name="Res Sq">
        <title>Comparative Genomics Reveals Insights into the Divergent Evolution of Astigmatic Mites and Household Pest Adaptations.</title>
        <authorList>
            <person name="Xiong Q."/>
            <person name="Wan A.T.-Y."/>
            <person name="Liu X.-Y."/>
            <person name="Fung C.S.-H."/>
            <person name="Xiao X."/>
            <person name="Malainual N."/>
            <person name="Hou J."/>
            <person name="Wang L."/>
            <person name="Wang M."/>
            <person name="Yang K."/>
            <person name="Cui Y."/>
            <person name="Leung E."/>
            <person name="Nong W."/>
            <person name="Shin S.-K."/>
            <person name="Au S."/>
            <person name="Jeong K.Y."/>
            <person name="Chew F.T."/>
            <person name="Hui J."/>
            <person name="Leung T.F."/>
            <person name="Tungtrongchitr A."/>
            <person name="Zhong N."/>
            <person name="Liu Z."/>
            <person name="Tsui S."/>
        </authorList>
    </citation>
    <scope>NUCLEOTIDE SEQUENCE</scope>
    <source>
        <strain evidence="2">Derf</strain>
        <tissue evidence="2">Whole organism</tissue>
    </source>
</reference>
<keyword evidence="1" id="KW-0812">Transmembrane</keyword>
<keyword evidence="3" id="KW-1185">Reference proteome</keyword>
<dbReference type="Proteomes" id="UP000790347">
    <property type="component" value="Unassembled WGS sequence"/>
</dbReference>
<reference evidence="2" key="1">
    <citation type="submission" date="2013-05" db="EMBL/GenBank/DDBJ databases">
        <authorList>
            <person name="Yim A.K.Y."/>
            <person name="Chan T.F."/>
            <person name="Ji K.M."/>
            <person name="Liu X.Y."/>
            <person name="Zhou J.W."/>
            <person name="Li R.Q."/>
            <person name="Yang K.Y."/>
            <person name="Li J."/>
            <person name="Li M."/>
            <person name="Law P.T.W."/>
            <person name="Wu Y.L."/>
            <person name="Cai Z.L."/>
            <person name="Qin H."/>
            <person name="Bao Y."/>
            <person name="Leung R.K.K."/>
            <person name="Ng P.K.S."/>
            <person name="Zou J."/>
            <person name="Zhong X.J."/>
            <person name="Ran P.X."/>
            <person name="Zhong N.S."/>
            <person name="Liu Z.G."/>
            <person name="Tsui S.K.W."/>
        </authorList>
    </citation>
    <scope>NUCLEOTIDE SEQUENCE</scope>
    <source>
        <strain evidence="2">Derf</strain>
        <tissue evidence="2">Whole organism</tissue>
    </source>
</reference>
<feature type="transmembrane region" description="Helical" evidence="1">
    <location>
        <begin position="41"/>
        <end position="58"/>
    </location>
</feature>
<protein>
    <submittedName>
        <fullName evidence="2">Uncharacterized protein</fullName>
    </submittedName>
</protein>
<dbReference type="EMBL" id="ASGP02000005">
    <property type="protein sequence ID" value="KAH9507132.1"/>
    <property type="molecule type" value="Genomic_DNA"/>
</dbReference>
<accession>A0A922HVN1</accession>
<dbReference type="AlphaFoldDB" id="A0A922HVN1"/>
<proteinExistence type="predicted"/>
<evidence type="ECO:0000256" key="1">
    <source>
        <dbReference type="SAM" id="Phobius"/>
    </source>
</evidence>
<sequence length="62" mass="7451">MFVSEFANVSNVERYANLNNQNKPEKHQALPFPSRPKKKEFVHFINGHMFMFCFLHILRLRT</sequence>
<keyword evidence="1" id="KW-1133">Transmembrane helix</keyword>
<gene>
    <name evidence="2" type="ORF">DERF_011831</name>
</gene>
<name>A0A922HVN1_DERFA</name>
<keyword evidence="1" id="KW-0472">Membrane</keyword>
<evidence type="ECO:0000313" key="2">
    <source>
        <dbReference type="EMBL" id="KAH9507132.1"/>
    </source>
</evidence>
<organism evidence="2 3">
    <name type="scientific">Dermatophagoides farinae</name>
    <name type="common">American house dust mite</name>
    <dbReference type="NCBI Taxonomy" id="6954"/>
    <lineage>
        <taxon>Eukaryota</taxon>
        <taxon>Metazoa</taxon>
        <taxon>Ecdysozoa</taxon>
        <taxon>Arthropoda</taxon>
        <taxon>Chelicerata</taxon>
        <taxon>Arachnida</taxon>
        <taxon>Acari</taxon>
        <taxon>Acariformes</taxon>
        <taxon>Sarcoptiformes</taxon>
        <taxon>Astigmata</taxon>
        <taxon>Psoroptidia</taxon>
        <taxon>Analgoidea</taxon>
        <taxon>Pyroglyphidae</taxon>
        <taxon>Dermatophagoidinae</taxon>
        <taxon>Dermatophagoides</taxon>
    </lineage>
</organism>
<evidence type="ECO:0000313" key="3">
    <source>
        <dbReference type="Proteomes" id="UP000790347"/>
    </source>
</evidence>
<comment type="caution">
    <text evidence="2">The sequence shown here is derived from an EMBL/GenBank/DDBJ whole genome shotgun (WGS) entry which is preliminary data.</text>
</comment>